<protein>
    <submittedName>
        <fullName evidence="1">Uncharacterized protein</fullName>
    </submittedName>
</protein>
<reference evidence="2" key="1">
    <citation type="journal article" date="2019" name="Int. J. Syst. Evol. Microbiol.">
        <title>The Global Catalogue of Microorganisms (GCM) 10K type strain sequencing project: providing services to taxonomists for standard genome sequencing and annotation.</title>
        <authorList>
            <consortium name="The Broad Institute Genomics Platform"/>
            <consortium name="The Broad Institute Genome Sequencing Center for Infectious Disease"/>
            <person name="Wu L."/>
            <person name="Ma J."/>
        </authorList>
    </citation>
    <scope>NUCLEOTIDE SEQUENCE [LARGE SCALE GENOMIC DNA]</scope>
    <source>
        <strain evidence="2">JCM 19635</strain>
    </source>
</reference>
<proteinExistence type="predicted"/>
<comment type="caution">
    <text evidence="1">The sequence shown here is derived from an EMBL/GenBank/DDBJ whole genome shotgun (WGS) entry which is preliminary data.</text>
</comment>
<sequence length="61" mass="6481">MRTVGKWTPERVEALTGVPAHKLQAAAEILGTCESLVSTALQGCTSPCRPPRQPCRSTTST</sequence>
<name>A0ABW2UG27_9BACT</name>
<evidence type="ECO:0000313" key="1">
    <source>
        <dbReference type="EMBL" id="MFC7671283.1"/>
    </source>
</evidence>
<dbReference type="EMBL" id="JBHTEK010000006">
    <property type="protein sequence ID" value="MFC7671283.1"/>
    <property type="molecule type" value="Genomic_DNA"/>
</dbReference>
<gene>
    <name evidence="1" type="ORF">ACFQT0_30675</name>
</gene>
<dbReference type="Proteomes" id="UP001596513">
    <property type="component" value="Unassembled WGS sequence"/>
</dbReference>
<evidence type="ECO:0000313" key="2">
    <source>
        <dbReference type="Proteomes" id="UP001596513"/>
    </source>
</evidence>
<dbReference type="SUPFAM" id="SSF53706">
    <property type="entry name" value="Formate dehydrogenase/DMSO reductase, domains 1-3"/>
    <property type="match status" value="1"/>
</dbReference>
<dbReference type="Gene3D" id="3.40.228.10">
    <property type="entry name" value="Dimethylsulfoxide Reductase, domain 2"/>
    <property type="match status" value="1"/>
</dbReference>
<keyword evidence="2" id="KW-1185">Reference proteome</keyword>
<organism evidence="1 2">
    <name type="scientific">Hymenobacter humi</name>
    <dbReference type="NCBI Taxonomy" id="1411620"/>
    <lineage>
        <taxon>Bacteria</taxon>
        <taxon>Pseudomonadati</taxon>
        <taxon>Bacteroidota</taxon>
        <taxon>Cytophagia</taxon>
        <taxon>Cytophagales</taxon>
        <taxon>Hymenobacteraceae</taxon>
        <taxon>Hymenobacter</taxon>
    </lineage>
</organism>
<dbReference type="RefSeq" id="WP_380207291.1">
    <property type="nucleotide sequence ID" value="NZ_JBHTEK010000006.1"/>
</dbReference>
<accession>A0ABW2UG27</accession>